<dbReference type="AlphaFoldDB" id="A0A183CXW5"/>
<reference evidence="4" key="1">
    <citation type="submission" date="2016-06" db="UniProtKB">
        <authorList>
            <consortium name="WormBaseParasite"/>
        </authorList>
    </citation>
    <scope>IDENTIFICATION</scope>
</reference>
<dbReference type="OrthoDB" id="5877888at2759"/>
<organism evidence="4">
    <name type="scientific">Gongylonema pulchrum</name>
    <dbReference type="NCBI Taxonomy" id="637853"/>
    <lineage>
        <taxon>Eukaryota</taxon>
        <taxon>Metazoa</taxon>
        <taxon>Ecdysozoa</taxon>
        <taxon>Nematoda</taxon>
        <taxon>Chromadorea</taxon>
        <taxon>Rhabditida</taxon>
        <taxon>Spirurina</taxon>
        <taxon>Spiruromorpha</taxon>
        <taxon>Spiruroidea</taxon>
        <taxon>Gongylonematidae</taxon>
        <taxon>Gongylonema</taxon>
    </lineage>
</organism>
<evidence type="ECO:0000313" key="2">
    <source>
        <dbReference type="EMBL" id="VDK29784.1"/>
    </source>
</evidence>
<feature type="compositionally biased region" description="Low complexity" evidence="1">
    <location>
        <begin position="123"/>
        <end position="138"/>
    </location>
</feature>
<keyword evidence="3" id="KW-1185">Reference proteome</keyword>
<feature type="compositionally biased region" description="Polar residues" evidence="1">
    <location>
        <begin position="42"/>
        <end position="58"/>
    </location>
</feature>
<proteinExistence type="predicted"/>
<feature type="region of interest" description="Disordered" evidence="1">
    <location>
        <begin position="42"/>
        <end position="150"/>
    </location>
</feature>
<reference evidence="2 3" key="2">
    <citation type="submission" date="2018-11" db="EMBL/GenBank/DDBJ databases">
        <authorList>
            <consortium name="Pathogen Informatics"/>
        </authorList>
    </citation>
    <scope>NUCLEOTIDE SEQUENCE [LARGE SCALE GENOMIC DNA]</scope>
</reference>
<dbReference type="EMBL" id="UYRT01001530">
    <property type="protein sequence ID" value="VDK29784.1"/>
    <property type="molecule type" value="Genomic_DNA"/>
</dbReference>
<protein>
    <submittedName>
        <fullName evidence="2 4">Uncharacterized protein</fullName>
    </submittedName>
</protein>
<accession>A0A183CXW5</accession>
<sequence>MPDGLGDFDFLQGSQNINLLKRLQIEDLVFGDIVLTELNNQGTSTKQLRNNKCIQSVNAPVRVHKKAPSSVDGKKRKTPQRQQHCASPTRKNGVSATGAKNSNFKDDKARKSTQRTKKNQTVPSSLASTSEAAAAPSPLQRPATPLTPSLDPELLRQFEEEDRPKRVLRSSTIAVGCKNNPNIFSNRRSSIPERKKAAILRRPYARTSKKQKLNNLTSCALLVNNVSAVKSFGPQKKRYKSEGDTMNDNKPEKAKQRRVCFLFIVEVPLHSRVFVFF</sequence>
<name>A0A183CXW5_9BILA</name>
<dbReference type="Proteomes" id="UP000271098">
    <property type="component" value="Unassembled WGS sequence"/>
</dbReference>
<evidence type="ECO:0000313" key="4">
    <source>
        <dbReference type="WBParaSite" id="GPUH_0000130701-mRNA-1"/>
    </source>
</evidence>
<gene>
    <name evidence="2" type="ORF">GPUH_LOCUS1308</name>
</gene>
<evidence type="ECO:0000256" key="1">
    <source>
        <dbReference type="SAM" id="MobiDB-lite"/>
    </source>
</evidence>
<evidence type="ECO:0000313" key="3">
    <source>
        <dbReference type="Proteomes" id="UP000271098"/>
    </source>
</evidence>
<feature type="compositionally biased region" description="Polar residues" evidence="1">
    <location>
        <begin position="80"/>
        <end position="102"/>
    </location>
</feature>
<dbReference type="WBParaSite" id="GPUH_0000130701-mRNA-1">
    <property type="protein sequence ID" value="GPUH_0000130701-mRNA-1"/>
    <property type="gene ID" value="GPUH_0000130701"/>
</dbReference>